<evidence type="ECO:0000259" key="2">
    <source>
        <dbReference type="Pfam" id="PF13309"/>
    </source>
</evidence>
<dbReference type="Proteomes" id="UP000220251">
    <property type="component" value="Unassembled WGS sequence"/>
</dbReference>
<gene>
    <name evidence="3" type="ORF">ELAC_2217</name>
</gene>
<evidence type="ECO:0000313" key="3">
    <source>
        <dbReference type="EMBL" id="CRX39537.1"/>
    </source>
</evidence>
<evidence type="ECO:0000259" key="1">
    <source>
        <dbReference type="Pfam" id="PF08348"/>
    </source>
</evidence>
<sequence length="205" mass="23272">MKIRKEIERFIPAARAIAGLLHPHAEVVLHDTETNTIAALYNSFSKRKAGDSSLLEEGETGNYPDYFEPYYKTNWDGRKLKSTTSVIKDEKGKIVGLLCINLDISQMEGMKRLLEEFTGGALASASDLFKDDWREKINTYVHEYAKENTTTLTLLTKEQKREVIFLLQKEGAFKAKRAAEYVADVLGISRATVYKYLSEKEGRHA</sequence>
<dbReference type="RefSeq" id="WP_098039398.1">
    <property type="nucleotide sequence ID" value="NZ_CWGJ01000028.1"/>
</dbReference>
<dbReference type="Pfam" id="PF13309">
    <property type="entry name" value="HTH_22"/>
    <property type="match status" value="1"/>
</dbReference>
<feature type="domain" description="YheO-like" evidence="1">
    <location>
        <begin position="8"/>
        <end position="111"/>
    </location>
</feature>
<keyword evidence="4" id="KW-1185">Reference proteome</keyword>
<dbReference type="PANTHER" id="PTHR35568">
    <property type="entry name" value="TRANSCRIPTIONAL REGULATOR DAUR"/>
    <property type="match status" value="1"/>
</dbReference>
<dbReference type="InterPro" id="IPR013559">
    <property type="entry name" value="YheO"/>
</dbReference>
<name>A0A0H5DS70_9BACT</name>
<dbReference type="EMBL" id="CWGJ01000028">
    <property type="protein sequence ID" value="CRX39537.1"/>
    <property type="molecule type" value="Genomic_DNA"/>
</dbReference>
<reference evidence="4" key="1">
    <citation type="submission" date="2015-06" db="EMBL/GenBank/DDBJ databases">
        <authorList>
            <person name="Bertelli C."/>
        </authorList>
    </citation>
    <scope>NUCLEOTIDE SEQUENCE [LARGE SCALE GENOMIC DNA]</scope>
    <source>
        <strain evidence="4">CRIB-30</strain>
    </source>
</reference>
<evidence type="ECO:0000313" key="4">
    <source>
        <dbReference type="Proteomes" id="UP000220251"/>
    </source>
</evidence>
<dbReference type="PANTHER" id="PTHR35568:SF1">
    <property type="entry name" value="TRANSCRIPTIONAL REGULATOR DAUR"/>
    <property type="match status" value="1"/>
</dbReference>
<feature type="domain" description="Transcriptional regulator DauR-like HTH" evidence="2">
    <location>
        <begin position="137"/>
        <end position="197"/>
    </location>
</feature>
<protein>
    <submittedName>
        <fullName evidence="3">YheO-like PAS domain-containing protein</fullName>
    </submittedName>
</protein>
<dbReference type="OrthoDB" id="9796595at2"/>
<dbReference type="InterPro" id="IPR039445">
    <property type="entry name" value="DauR-like_HTH"/>
</dbReference>
<organism evidence="3 4">
    <name type="scientific">Estrella lausannensis</name>
    <dbReference type="NCBI Taxonomy" id="483423"/>
    <lineage>
        <taxon>Bacteria</taxon>
        <taxon>Pseudomonadati</taxon>
        <taxon>Chlamydiota</taxon>
        <taxon>Chlamydiia</taxon>
        <taxon>Parachlamydiales</taxon>
        <taxon>Candidatus Criblamydiaceae</taxon>
        <taxon>Estrella</taxon>
    </lineage>
</organism>
<dbReference type="InterPro" id="IPR039446">
    <property type="entry name" value="DauR-like"/>
</dbReference>
<accession>A0A0H5DS70</accession>
<dbReference type="AlphaFoldDB" id="A0A0H5DS70"/>
<proteinExistence type="predicted"/>
<dbReference type="Pfam" id="PF08348">
    <property type="entry name" value="PAS_6"/>
    <property type="match status" value="1"/>
</dbReference>